<evidence type="ECO:0000313" key="3">
    <source>
        <dbReference type="Proteomes" id="UP001138997"/>
    </source>
</evidence>
<sequence length="238" mass="25194">MAERVEVDLTSLSTFAESVGGLADEHQETPATQAANLGTRNTVMAGSTVGFSEASSFTAQHAKVAASAATFLQEMVAGLATLSQGASVVAYNYASTDEKNAIAQRQLEVLDSEGRPSYEALAVPVHGKAEIPASGVNKVFAPPAETEEAAPKSSGDSMTEASEQNEQRRPPTAEERLIEKDRQMSGGYTTWHSQIGSENMTMVGGRDSTGKEIDVTISGDDKRGLYKFEAPYTHVEGS</sequence>
<reference evidence="2" key="1">
    <citation type="submission" date="2021-11" db="EMBL/GenBank/DDBJ databases">
        <title>Streptomyces corallinus and Kineosporia corallina sp. nov., two new coral-derived marine actinobacteria.</title>
        <authorList>
            <person name="Buangrab K."/>
            <person name="Sutthacheep M."/>
            <person name="Yeemin T."/>
            <person name="Harunari E."/>
            <person name="Igarashi Y."/>
            <person name="Sripreechasak P."/>
            <person name="Kanchanasin P."/>
            <person name="Tanasupawat S."/>
            <person name="Phongsopitanun W."/>
        </authorList>
    </citation>
    <scope>NUCLEOTIDE SEQUENCE</scope>
    <source>
        <strain evidence="2">JCM 31032</strain>
    </source>
</reference>
<feature type="compositionally biased region" description="Polar residues" evidence="1">
    <location>
        <begin position="186"/>
        <end position="200"/>
    </location>
</feature>
<accession>A0A9X1SRV8</accession>
<feature type="region of interest" description="Disordered" evidence="1">
    <location>
        <begin position="136"/>
        <end position="211"/>
    </location>
</feature>
<proteinExistence type="predicted"/>
<name>A0A9X1SRV8_9ACTN</name>
<comment type="caution">
    <text evidence="2">The sequence shown here is derived from an EMBL/GenBank/DDBJ whole genome shotgun (WGS) entry which is preliminary data.</text>
</comment>
<dbReference type="EMBL" id="JAJOMB010000002">
    <property type="protein sequence ID" value="MCD5309999.1"/>
    <property type="molecule type" value="Genomic_DNA"/>
</dbReference>
<organism evidence="2 3">
    <name type="scientific">Kineosporia babensis</name>
    <dbReference type="NCBI Taxonomy" id="499548"/>
    <lineage>
        <taxon>Bacteria</taxon>
        <taxon>Bacillati</taxon>
        <taxon>Actinomycetota</taxon>
        <taxon>Actinomycetes</taxon>
        <taxon>Kineosporiales</taxon>
        <taxon>Kineosporiaceae</taxon>
        <taxon>Kineosporia</taxon>
    </lineage>
</organism>
<feature type="compositionally biased region" description="Polar residues" evidence="1">
    <location>
        <begin position="154"/>
        <end position="164"/>
    </location>
</feature>
<evidence type="ECO:0000313" key="2">
    <source>
        <dbReference type="EMBL" id="MCD5309999.1"/>
    </source>
</evidence>
<gene>
    <name evidence="2" type="ORF">LR394_03775</name>
</gene>
<dbReference type="Proteomes" id="UP001138997">
    <property type="component" value="Unassembled WGS sequence"/>
</dbReference>
<feature type="compositionally biased region" description="Basic and acidic residues" evidence="1">
    <location>
        <begin position="165"/>
        <end position="183"/>
    </location>
</feature>
<dbReference type="RefSeq" id="WP_231438928.1">
    <property type="nucleotide sequence ID" value="NZ_JAJOMB010000002.1"/>
</dbReference>
<evidence type="ECO:0000256" key="1">
    <source>
        <dbReference type="SAM" id="MobiDB-lite"/>
    </source>
</evidence>
<dbReference type="AlphaFoldDB" id="A0A9X1SRV8"/>
<keyword evidence="3" id="KW-1185">Reference proteome</keyword>
<protein>
    <submittedName>
        <fullName evidence="2">Uncharacterized protein</fullName>
    </submittedName>
</protein>